<dbReference type="InterPro" id="IPR023214">
    <property type="entry name" value="HAD_sf"/>
</dbReference>
<gene>
    <name evidence="2" type="ORF">SteCoe_33920</name>
</gene>
<dbReference type="GO" id="GO:0016791">
    <property type="term" value="F:phosphatase activity"/>
    <property type="evidence" value="ECO:0007669"/>
    <property type="project" value="InterPro"/>
</dbReference>
<dbReference type="InterPro" id="IPR004274">
    <property type="entry name" value="FCP1_dom"/>
</dbReference>
<protein>
    <recommendedName>
        <fullName evidence="1">FCP1 homology domain-containing protein</fullName>
    </recommendedName>
</protein>
<dbReference type="InterPro" id="IPR036412">
    <property type="entry name" value="HAD-like_sf"/>
</dbReference>
<dbReference type="AlphaFoldDB" id="A0A1R2AVN7"/>
<dbReference type="PANTHER" id="PTHR12210">
    <property type="entry name" value="DULLARD PROTEIN PHOSPHATASE"/>
    <property type="match status" value="1"/>
</dbReference>
<dbReference type="Proteomes" id="UP000187209">
    <property type="component" value="Unassembled WGS sequence"/>
</dbReference>
<name>A0A1R2AVN7_9CILI</name>
<dbReference type="EMBL" id="MPUH01001307">
    <property type="protein sequence ID" value="OMJ68586.1"/>
    <property type="molecule type" value="Genomic_DNA"/>
</dbReference>
<dbReference type="SMART" id="SM00577">
    <property type="entry name" value="CPDc"/>
    <property type="match status" value="1"/>
</dbReference>
<dbReference type="InterPro" id="IPR011948">
    <property type="entry name" value="Dullard_phosphatase"/>
</dbReference>
<dbReference type="PROSITE" id="PS50969">
    <property type="entry name" value="FCP1"/>
    <property type="match status" value="1"/>
</dbReference>
<dbReference type="SUPFAM" id="SSF56784">
    <property type="entry name" value="HAD-like"/>
    <property type="match status" value="1"/>
</dbReference>
<organism evidence="2 3">
    <name type="scientific">Stentor coeruleus</name>
    <dbReference type="NCBI Taxonomy" id="5963"/>
    <lineage>
        <taxon>Eukaryota</taxon>
        <taxon>Sar</taxon>
        <taxon>Alveolata</taxon>
        <taxon>Ciliophora</taxon>
        <taxon>Postciliodesmatophora</taxon>
        <taxon>Heterotrichea</taxon>
        <taxon>Heterotrichida</taxon>
        <taxon>Stentoridae</taxon>
        <taxon>Stentor</taxon>
    </lineage>
</organism>
<dbReference type="Gene3D" id="3.40.50.1000">
    <property type="entry name" value="HAD superfamily/HAD-like"/>
    <property type="match status" value="1"/>
</dbReference>
<sequence>MYRNLQPLSLNNYPIPKILESFPHHPSSSRAFQKPQLIKIKLSLPLLTRRPSSHKNLSISVIRLTKKKQQNYKRPTDSSPLNCLQNTQNLSIFLKLFVQKPKEISKLAEIVKSLPMQIDYLSKVLYLPKSKENEGKKTLFLDLDETLTHAVKNPNQSQVRIKVNDDVVINVNIRPYAQEFIKNASQDYEIVIFTASYRKYANAILDYLDPLNKYITYRLYREHCYDYNGCFIKDLRILGNRDLKDMILVDNSLVSFALQIENGIPIFPWTMDYNDSKLCVLLDYLCILKSARDVRCVNRNVFGLSKLVIDSLSGNLN</sequence>
<dbReference type="OrthoDB" id="277011at2759"/>
<reference evidence="2 3" key="1">
    <citation type="submission" date="2016-11" db="EMBL/GenBank/DDBJ databases">
        <title>The macronuclear genome of Stentor coeruleus: a giant cell with tiny introns.</title>
        <authorList>
            <person name="Slabodnick M."/>
            <person name="Ruby J.G."/>
            <person name="Reiff S.B."/>
            <person name="Swart E.C."/>
            <person name="Gosai S."/>
            <person name="Prabakaran S."/>
            <person name="Witkowska E."/>
            <person name="Larue G.E."/>
            <person name="Fisher S."/>
            <person name="Freeman R.M."/>
            <person name="Gunawardena J."/>
            <person name="Chu W."/>
            <person name="Stover N.A."/>
            <person name="Gregory B.D."/>
            <person name="Nowacki M."/>
            <person name="Derisi J."/>
            <person name="Roy S.W."/>
            <person name="Marshall W.F."/>
            <person name="Sood P."/>
        </authorList>
    </citation>
    <scope>NUCLEOTIDE SEQUENCE [LARGE SCALE GENOMIC DNA]</scope>
    <source>
        <strain evidence="2">WM001</strain>
    </source>
</reference>
<dbReference type="FunFam" id="3.40.50.1000:FF:000093">
    <property type="entry name" value="NLI interacting factor-like phosphatase family protein"/>
    <property type="match status" value="1"/>
</dbReference>
<evidence type="ECO:0000313" key="3">
    <source>
        <dbReference type="Proteomes" id="UP000187209"/>
    </source>
</evidence>
<evidence type="ECO:0000259" key="1">
    <source>
        <dbReference type="PROSITE" id="PS50969"/>
    </source>
</evidence>
<feature type="domain" description="FCP1 homology" evidence="1">
    <location>
        <begin position="132"/>
        <end position="288"/>
    </location>
</feature>
<dbReference type="InterPro" id="IPR050365">
    <property type="entry name" value="TIM50"/>
</dbReference>
<comment type="caution">
    <text evidence="2">The sequence shown here is derived from an EMBL/GenBank/DDBJ whole genome shotgun (WGS) entry which is preliminary data.</text>
</comment>
<keyword evidence="3" id="KW-1185">Reference proteome</keyword>
<proteinExistence type="predicted"/>
<accession>A0A1R2AVN7</accession>
<dbReference type="Pfam" id="PF03031">
    <property type="entry name" value="NIF"/>
    <property type="match status" value="1"/>
</dbReference>
<evidence type="ECO:0000313" key="2">
    <source>
        <dbReference type="EMBL" id="OMJ68586.1"/>
    </source>
</evidence>
<dbReference type="CDD" id="cd07521">
    <property type="entry name" value="HAD_FCP1-like"/>
    <property type="match status" value="1"/>
</dbReference>
<dbReference type="NCBIfam" id="TIGR02251">
    <property type="entry name" value="HIF-SF_euk"/>
    <property type="match status" value="1"/>
</dbReference>